<comment type="similarity">
    <text evidence="1">Belongs to the short-chain dehydrogenases/reductases (SDR) family.</text>
</comment>
<name>A0ABT6NGY7_9FIRM</name>
<gene>
    <name evidence="3" type="ORF">QE109_16170</name>
</gene>
<keyword evidence="2" id="KW-0560">Oxidoreductase</keyword>
<accession>A0ABT6NGY7</accession>
<evidence type="ECO:0000313" key="4">
    <source>
        <dbReference type="Proteomes" id="UP001158045"/>
    </source>
</evidence>
<protein>
    <submittedName>
        <fullName evidence="3">SDR family NAD(P)-dependent oxidoreductase</fullName>
    </submittedName>
</protein>
<keyword evidence="4" id="KW-1185">Reference proteome</keyword>
<dbReference type="PROSITE" id="PS00061">
    <property type="entry name" value="ADH_SHORT"/>
    <property type="match status" value="1"/>
</dbReference>
<evidence type="ECO:0000313" key="3">
    <source>
        <dbReference type="EMBL" id="MDH8679695.1"/>
    </source>
</evidence>
<dbReference type="Proteomes" id="UP001158045">
    <property type="component" value="Unassembled WGS sequence"/>
</dbReference>
<proteinExistence type="inferred from homology"/>
<dbReference type="EMBL" id="JARYZI010000015">
    <property type="protein sequence ID" value="MDH8679695.1"/>
    <property type="molecule type" value="Genomic_DNA"/>
</dbReference>
<evidence type="ECO:0000256" key="2">
    <source>
        <dbReference type="ARBA" id="ARBA00023002"/>
    </source>
</evidence>
<comment type="caution">
    <text evidence="3">The sequence shown here is derived from an EMBL/GenBank/DDBJ whole genome shotgun (WGS) entry which is preliminary data.</text>
</comment>
<dbReference type="SUPFAM" id="SSF51735">
    <property type="entry name" value="NAD(P)-binding Rossmann-fold domains"/>
    <property type="match status" value="1"/>
</dbReference>
<dbReference type="PANTHER" id="PTHR42901:SF1">
    <property type="entry name" value="ALCOHOL DEHYDROGENASE"/>
    <property type="match status" value="1"/>
</dbReference>
<dbReference type="Pfam" id="PF00106">
    <property type="entry name" value="adh_short"/>
    <property type="match status" value="1"/>
</dbReference>
<dbReference type="PANTHER" id="PTHR42901">
    <property type="entry name" value="ALCOHOL DEHYDROGENASE"/>
    <property type="match status" value="1"/>
</dbReference>
<dbReference type="PRINTS" id="PR00081">
    <property type="entry name" value="GDHRDH"/>
</dbReference>
<dbReference type="Gene3D" id="3.40.50.720">
    <property type="entry name" value="NAD(P)-binding Rossmann-like Domain"/>
    <property type="match status" value="1"/>
</dbReference>
<dbReference type="InterPro" id="IPR002347">
    <property type="entry name" value="SDR_fam"/>
</dbReference>
<reference evidence="3 4" key="1">
    <citation type="submission" date="2023-04" db="EMBL/GenBank/DDBJ databases">
        <title>Fusibacter bizertensis strain WBS, isolated from littoral bottom sediments of the Arctic seas - biochemical and genomic analysis.</title>
        <authorList>
            <person name="Brioukhanov A.L."/>
        </authorList>
    </citation>
    <scope>NUCLEOTIDE SEQUENCE [LARGE SCALE GENOMIC DNA]</scope>
    <source>
        <strain evidence="3 4">WBS</strain>
    </source>
</reference>
<dbReference type="InterPro" id="IPR036291">
    <property type="entry name" value="NAD(P)-bd_dom_sf"/>
</dbReference>
<organism evidence="3 4">
    <name type="scientific">Fusibacter bizertensis</name>
    <dbReference type="NCBI Taxonomy" id="1488331"/>
    <lineage>
        <taxon>Bacteria</taxon>
        <taxon>Bacillati</taxon>
        <taxon>Bacillota</taxon>
        <taxon>Clostridia</taxon>
        <taxon>Eubacteriales</taxon>
        <taxon>Eubacteriales Family XII. Incertae Sedis</taxon>
        <taxon>Fusibacter</taxon>
    </lineage>
</organism>
<sequence length="233" mass="26127">MYHLITGGSSGLGYEIAKHLILMDEHVIILGRNVDKLENATNKLKEISRKADVLSYSLDISIEEDIDAFIDTLETSGKPIKQLYNVAGTTFYGKISDIHKEDIDKVLKSNMIGLMLFTSKMVGFMLNEPYEDKRIISVLSTAALKGKKFETIYNAAKWGARGYLESLRDELTETKIEVINVFPGGMKTDFWKDSASGYDVDHFMDPADVARNIVKVAMDTKVYVTDITIGRPK</sequence>
<dbReference type="InterPro" id="IPR020904">
    <property type="entry name" value="Sc_DH/Rdtase_CS"/>
</dbReference>
<dbReference type="RefSeq" id="WP_281095591.1">
    <property type="nucleotide sequence ID" value="NZ_JARYZI010000015.1"/>
</dbReference>
<evidence type="ECO:0000256" key="1">
    <source>
        <dbReference type="ARBA" id="ARBA00006484"/>
    </source>
</evidence>